<dbReference type="Gene3D" id="3.40.710.10">
    <property type="entry name" value="DD-peptidase/beta-lactamase superfamily"/>
    <property type="match status" value="1"/>
</dbReference>
<evidence type="ECO:0000259" key="1">
    <source>
        <dbReference type="Pfam" id="PF00144"/>
    </source>
</evidence>
<gene>
    <name evidence="2" type="ORF">H8699_09110</name>
</gene>
<comment type="caution">
    <text evidence="2">The sequence shown here is derived from an EMBL/GenBank/DDBJ whole genome shotgun (WGS) entry which is preliminary data.</text>
</comment>
<dbReference type="AlphaFoldDB" id="A0A926D0M7"/>
<keyword evidence="3" id="KW-1185">Reference proteome</keyword>
<feature type="domain" description="Beta-lactamase-related" evidence="1">
    <location>
        <begin position="8"/>
        <end position="348"/>
    </location>
</feature>
<protein>
    <submittedName>
        <fullName evidence="2">Beta-lactamase family protein</fullName>
    </submittedName>
</protein>
<dbReference type="RefSeq" id="WP_249285403.1">
    <property type="nucleotide sequence ID" value="NZ_JACRSO010000003.1"/>
</dbReference>
<dbReference type="PANTHER" id="PTHR43283">
    <property type="entry name" value="BETA-LACTAMASE-RELATED"/>
    <property type="match status" value="1"/>
</dbReference>
<name>A0A926D0M7_9FIRM</name>
<evidence type="ECO:0000313" key="2">
    <source>
        <dbReference type="EMBL" id="MBC8529583.1"/>
    </source>
</evidence>
<reference evidence="2" key="1">
    <citation type="submission" date="2020-08" db="EMBL/GenBank/DDBJ databases">
        <title>Genome public.</title>
        <authorList>
            <person name="Liu C."/>
            <person name="Sun Q."/>
        </authorList>
    </citation>
    <scope>NUCLEOTIDE SEQUENCE</scope>
    <source>
        <strain evidence="2">NSJ-44</strain>
    </source>
</reference>
<dbReference type="EMBL" id="JACRSO010000003">
    <property type="protein sequence ID" value="MBC8529583.1"/>
    <property type="molecule type" value="Genomic_DNA"/>
</dbReference>
<dbReference type="SUPFAM" id="SSF56601">
    <property type="entry name" value="beta-lactamase/transpeptidase-like"/>
    <property type="match status" value="1"/>
</dbReference>
<dbReference type="PANTHER" id="PTHR43283:SF3">
    <property type="entry name" value="BETA-LACTAMASE FAMILY PROTEIN (AFU_ORTHOLOGUE AFUA_5G07500)"/>
    <property type="match status" value="1"/>
</dbReference>
<evidence type="ECO:0000313" key="3">
    <source>
        <dbReference type="Proteomes" id="UP000654279"/>
    </source>
</evidence>
<proteinExistence type="predicted"/>
<dbReference type="Pfam" id="PF00144">
    <property type="entry name" value="Beta-lactamase"/>
    <property type="match status" value="1"/>
</dbReference>
<dbReference type="Proteomes" id="UP000654279">
    <property type="component" value="Unassembled WGS sequence"/>
</dbReference>
<dbReference type="InterPro" id="IPR012338">
    <property type="entry name" value="Beta-lactam/transpept-like"/>
</dbReference>
<dbReference type="InterPro" id="IPR001466">
    <property type="entry name" value="Beta-lactam-related"/>
</dbReference>
<dbReference type="InterPro" id="IPR050789">
    <property type="entry name" value="Diverse_Enzym_Activities"/>
</dbReference>
<accession>A0A926D0M7</accession>
<sequence>MSFTKLTAYLDGLKENYGVPSFDCVVQRGHERLYRHMGGFSDAAGTKPVTAQDEYRLFSCTKVMTVTAGMQLVEQGKLFLGDPVAKYLPEFAQMTVREGETLRPASTVLTVEDLFTMSGGFNYDMGTPAFQELMARTDGQATTREMVAALAAGPLDFDPSTHFQYSLGLDVLAGIIEVVSGQTFGEYLNEHIFLPLGAPPVTFHLAPEVEKAHFSQMYGVDGTGHIVPFTFIHPRSTDLNYESGSGGLICKVDSYAPVADALACGGVGANGARILQAQTIEEMKRNRLSGVRLADFEKMGKAGYGYGLGVRTLIDKRASKGPVGEFGWDGAAGAYVALDTEHQLSIFYAQHVCGMGQDIEDIHCAIRDMVYEELGLAE</sequence>
<organism evidence="2 3">
    <name type="scientific">Luoshenia tenuis</name>
    <dbReference type="NCBI Taxonomy" id="2763654"/>
    <lineage>
        <taxon>Bacteria</taxon>
        <taxon>Bacillati</taxon>
        <taxon>Bacillota</taxon>
        <taxon>Clostridia</taxon>
        <taxon>Christensenellales</taxon>
        <taxon>Christensenellaceae</taxon>
        <taxon>Luoshenia</taxon>
    </lineage>
</organism>